<organism evidence="3 4">
    <name type="scientific">Kutzneria buriramensis</name>
    <dbReference type="NCBI Taxonomy" id="1045776"/>
    <lineage>
        <taxon>Bacteria</taxon>
        <taxon>Bacillati</taxon>
        <taxon>Actinomycetota</taxon>
        <taxon>Actinomycetes</taxon>
        <taxon>Pseudonocardiales</taxon>
        <taxon>Pseudonocardiaceae</taxon>
        <taxon>Kutzneria</taxon>
    </lineage>
</organism>
<keyword evidence="4" id="KW-1185">Reference proteome</keyword>
<dbReference type="OrthoDB" id="9800237at2"/>
<reference evidence="3 4" key="1">
    <citation type="submission" date="2018-08" db="EMBL/GenBank/DDBJ databases">
        <title>Genomic Encyclopedia of Archaeal and Bacterial Type Strains, Phase II (KMG-II): from individual species to whole genera.</title>
        <authorList>
            <person name="Goeker M."/>
        </authorList>
    </citation>
    <scope>NUCLEOTIDE SEQUENCE [LARGE SCALE GENOMIC DNA]</scope>
    <source>
        <strain evidence="3 4">DSM 45791</strain>
    </source>
</reference>
<dbReference type="InterPro" id="IPR003965">
    <property type="entry name" value="Fatty_acid_synthase"/>
</dbReference>
<accession>A0A3E0GYE6</accession>
<dbReference type="Proteomes" id="UP000256269">
    <property type="component" value="Unassembled WGS sequence"/>
</dbReference>
<dbReference type="AlphaFoldDB" id="A0A3E0GYE6"/>
<dbReference type="RefSeq" id="WP_116180785.1">
    <property type="nucleotide sequence ID" value="NZ_CP144375.1"/>
</dbReference>
<dbReference type="PANTHER" id="PTHR43841:SF3">
    <property type="entry name" value="(3R)-HYDROXYACYL-ACP DEHYDRATASE SUBUNIT HADB"/>
    <property type="match status" value="1"/>
</dbReference>
<evidence type="ECO:0000313" key="3">
    <source>
        <dbReference type="EMBL" id="REH32549.1"/>
    </source>
</evidence>
<feature type="domain" description="MaoC-like" evidence="2">
    <location>
        <begin position="4"/>
        <end position="96"/>
    </location>
</feature>
<dbReference type="GO" id="GO:0006633">
    <property type="term" value="P:fatty acid biosynthetic process"/>
    <property type="evidence" value="ECO:0007669"/>
    <property type="project" value="InterPro"/>
</dbReference>
<dbReference type="Pfam" id="PF01575">
    <property type="entry name" value="MaoC_dehydratas"/>
    <property type="match status" value="1"/>
</dbReference>
<name>A0A3E0GYE6_9PSEU</name>
<dbReference type="Gene3D" id="3.10.129.10">
    <property type="entry name" value="Hotdog Thioesterase"/>
    <property type="match status" value="1"/>
</dbReference>
<evidence type="ECO:0000259" key="2">
    <source>
        <dbReference type="Pfam" id="PF01575"/>
    </source>
</evidence>
<dbReference type="InterPro" id="IPR002539">
    <property type="entry name" value="MaoC-like_dom"/>
</dbReference>
<dbReference type="PRINTS" id="PR01483">
    <property type="entry name" value="FASYNTHASE"/>
</dbReference>
<comment type="caution">
    <text evidence="3">The sequence shown here is derived from an EMBL/GenBank/DDBJ whole genome shotgun (WGS) entry which is preliminary data.</text>
</comment>
<dbReference type="SUPFAM" id="SSF54637">
    <property type="entry name" value="Thioesterase/thiol ester dehydrase-isomerase"/>
    <property type="match status" value="1"/>
</dbReference>
<dbReference type="PANTHER" id="PTHR43841">
    <property type="entry name" value="3-HYDROXYACYL-THIOESTER DEHYDRATASE HTDX-RELATED"/>
    <property type="match status" value="1"/>
</dbReference>
<evidence type="ECO:0000256" key="1">
    <source>
        <dbReference type="ARBA" id="ARBA00005254"/>
    </source>
</evidence>
<protein>
    <submittedName>
        <fullName evidence="3">Acyl dehydratase</fullName>
    </submittedName>
</protein>
<dbReference type="InterPro" id="IPR029069">
    <property type="entry name" value="HotDog_dom_sf"/>
</dbReference>
<comment type="similarity">
    <text evidence="1">Belongs to the enoyl-CoA hydratase/isomerase family.</text>
</comment>
<dbReference type="EMBL" id="QUNO01000021">
    <property type="protein sequence ID" value="REH32549.1"/>
    <property type="molecule type" value="Genomic_DNA"/>
</dbReference>
<gene>
    <name evidence="3" type="ORF">BCF44_12198</name>
</gene>
<dbReference type="GO" id="GO:0005835">
    <property type="term" value="C:fatty acid synthase complex"/>
    <property type="evidence" value="ECO:0007669"/>
    <property type="project" value="InterPro"/>
</dbReference>
<dbReference type="GO" id="GO:0004312">
    <property type="term" value="F:fatty acid synthase activity"/>
    <property type="evidence" value="ECO:0007669"/>
    <property type="project" value="InterPro"/>
</dbReference>
<evidence type="ECO:0000313" key="4">
    <source>
        <dbReference type="Proteomes" id="UP000256269"/>
    </source>
</evidence>
<proteinExistence type="inferred from homology"/>
<sequence>MTVRHRRYPVTRADLARYAAASGDGNPIHLDADAAVHAGLPDVVAHGMLTMGLALRLVTEWAGDPGAVRDCRAQFLRAVPVPAEEGTFLDVRGAAAAVDADGAVTVRIVVSCGDEQVARVTATVSGDHVLQPELG</sequence>